<dbReference type="AlphaFoldDB" id="A0A158IAG5"/>
<dbReference type="Pfam" id="PF01614">
    <property type="entry name" value="IclR_C"/>
    <property type="match status" value="1"/>
</dbReference>
<evidence type="ECO:0000313" key="7">
    <source>
        <dbReference type="Proteomes" id="UP000054893"/>
    </source>
</evidence>
<feature type="domain" description="IclR-ED" evidence="5">
    <location>
        <begin position="66"/>
        <end position="249"/>
    </location>
</feature>
<dbReference type="SMART" id="SM00346">
    <property type="entry name" value="HTH_ICLR"/>
    <property type="match status" value="1"/>
</dbReference>
<protein>
    <submittedName>
        <fullName evidence="6">IclR family transcriptional regulator</fullName>
    </submittedName>
</protein>
<dbReference type="InterPro" id="IPR014757">
    <property type="entry name" value="Tscrpt_reg_IclR_C"/>
</dbReference>
<sequence>MRVVPGLDRGLRILALLAQKRVPMRVSDLARALELPRSAAYELVHTLAVHGMIKQLETGEVALGPGLPVLGHAYSAELDFEALARETVQRVTAQCGETAQIGVLDGCKVFYIAKADSPNAVPLASTVGVRLPAQCTALGKILLAMLPQDEFERRIGMAPLARLTDRSITDPDALRRHLREARSQRFAWEECESNPNIACVAAPISNGAGETIAALSISMPLARMNAQRRHQLRSLVVQAADALSAQLGNSAAPGFVAA</sequence>
<dbReference type="OrthoDB" id="13103at2"/>
<reference evidence="6 7" key="1">
    <citation type="submission" date="2016-01" db="EMBL/GenBank/DDBJ databases">
        <authorList>
            <person name="Oliw E.H."/>
        </authorList>
    </citation>
    <scope>NUCLEOTIDE SEQUENCE [LARGE SCALE GENOMIC DNA]</scope>
    <source>
        <strain evidence="6">LMG 22029</strain>
    </source>
</reference>
<keyword evidence="1" id="KW-0805">Transcription regulation</keyword>
<dbReference type="Gene3D" id="1.10.10.10">
    <property type="entry name" value="Winged helix-like DNA-binding domain superfamily/Winged helix DNA-binding domain"/>
    <property type="match status" value="1"/>
</dbReference>
<dbReference type="InterPro" id="IPR005471">
    <property type="entry name" value="Tscrpt_reg_IclR_N"/>
</dbReference>
<dbReference type="GO" id="GO:0003677">
    <property type="term" value="F:DNA binding"/>
    <property type="evidence" value="ECO:0007669"/>
    <property type="project" value="UniProtKB-KW"/>
</dbReference>
<organism evidence="6 7">
    <name type="scientific">Caballeronia sordidicola</name>
    <name type="common">Burkholderia sordidicola</name>
    <dbReference type="NCBI Taxonomy" id="196367"/>
    <lineage>
        <taxon>Bacteria</taxon>
        <taxon>Pseudomonadati</taxon>
        <taxon>Pseudomonadota</taxon>
        <taxon>Betaproteobacteria</taxon>
        <taxon>Burkholderiales</taxon>
        <taxon>Burkholderiaceae</taxon>
        <taxon>Caballeronia</taxon>
    </lineage>
</organism>
<dbReference type="SUPFAM" id="SSF46785">
    <property type="entry name" value="Winged helix' DNA-binding domain"/>
    <property type="match status" value="1"/>
</dbReference>
<evidence type="ECO:0000256" key="2">
    <source>
        <dbReference type="ARBA" id="ARBA00023125"/>
    </source>
</evidence>
<dbReference type="InterPro" id="IPR036390">
    <property type="entry name" value="WH_DNA-bd_sf"/>
</dbReference>
<dbReference type="InterPro" id="IPR036388">
    <property type="entry name" value="WH-like_DNA-bd_sf"/>
</dbReference>
<gene>
    <name evidence="6" type="ORF">AWB64_05848</name>
</gene>
<evidence type="ECO:0000259" key="4">
    <source>
        <dbReference type="PROSITE" id="PS51077"/>
    </source>
</evidence>
<name>A0A158IAG5_CABSO</name>
<dbReference type="InterPro" id="IPR029016">
    <property type="entry name" value="GAF-like_dom_sf"/>
</dbReference>
<dbReference type="InterPro" id="IPR050707">
    <property type="entry name" value="HTH_MetabolicPath_Reg"/>
</dbReference>
<evidence type="ECO:0000313" key="6">
    <source>
        <dbReference type="EMBL" id="SAL53554.1"/>
    </source>
</evidence>
<dbReference type="SUPFAM" id="SSF55781">
    <property type="entry name" value="GAF domain-like"/>
    <property type="match status" value="1"/>
</dbReference>
<dbReference type="GO" id="GO:0003700">
    <property type="term" value="F:DNA-binding transcription factor activity"/>
    <property type="evidence" value="ECO:0007669"/>
    <property type="project" value="TreeGrafter"/>
</dbReference>
<feature type="domain" description="HTH iclR-type" evidence="4">
    <location>
        <begin position="4"/>
        <end position="65"/>
    </location>
</feature>
<dbReference type="PANTHER" id="PTHR30136:SF2">
    <property type="entry name" value="TRANSCRIPTIONAL REGULATOR ICLR"/>
    <property type="match status" value="1"/>
</dbReference>
<dbReference type="PANTHER" id="PTHR30136">
    <property type="entry name" value="HELIX-TURN-HELIX TRANSCRIPTIONAL REGULATOR, ICLR FAMILY"/>
    <property type="match status" value="1"/>
</dbReference>
<dbReference type="Pfam" id="PF09339">
    <property type="entry name" value="HTH_IclR"/>
    <property type="match status" value="1"/>
</dbReference>
<dbReference type="EMBL" id="FCOC02000031">
    <property type="protein sequence ID" value="SAL53554.1"/>
    <property type="molecule type" value="Genomic_DNA"/>
</dbReference>
<evidence type="ECO:0000256" key="3">
    <source>
        <dbReference type="ARBA" id="ARBA00023163"/>
    </source>
</evidence>
<dbReference type="PROSITE" id="PS51077">
    <property type="entry name" value="HTH_ICLR"/>
    <property type="match status" value="1"/>
</dbReference>
<dbReference type="Gene3D" id="3.30.450.40">
    <property type="match status" value="1"/>
</dbReference>
<dbReference type="Proteomes" id="UP000054893">
    <property type="component" value="Unassembled WGS sequence"/>
</dbReference>
<evidence type="ECO:0000259" key="5">
    <source>
        <dbReference type="PROSITE" id="PS51078"/>
    </source>
</evidence>
<dbReference type="RefSeq" id="WP_060858812.1">
    <property type="nucleotide sequence ID" value="NZ_FCOC02000031.1"/>
</dbReference>
<keyword evidence="3" id="KW-0804">Transcription</keyword>
<accession>A0A158IAG5</accession>
<evidence type="ECO:0000256" key="1">
    <source>
        <dbReference type="ARBA" id="ARBA00023015"/>
    </source>
</evidence>
<dbReference type="GO" id="GO:0045892">
    <property type="term" value="P:negative regulation of DNA-templated transcription"/>
    <property type="evidence" value="ECO:0007669"/>
    <property type="project" value="TreeGrafter"/>
</dbReference>
<dbReference type="PROSITE" id="PS51078">
    <property type="entry name" value="ICLR_ED"/>
    <property type="match status" value="1"/>
</dbReference>
<proteinExistence type="predicted"/>
<keyword evidence="2" id="KW-0238">DNA-binding</keyword>